<evidence type="ECO:0000313" key="5">
    <source>
        <dbReference type="Proteomes" id="UP000294003"/>
    </source>
</evidence>
<feature type="domain" description="C2H2-type" evidence="3">
    <location>
        <begin position="350"/>
        <end position="374"/>
    </location>
</feature>
<feature type="region of interest" description="Disordered" evidence="2">
    <location>
        <begin position="434"/>
        <end position="469"/>
    </location>
</feature>
<keyword evidence="1" id="KW-0863">Zinc-finger</keyword>
<dbReference type="InterPro" id="IPR013087">
    <property type="entry name" value="Znf_C2H2_type"/>
</dbReference>
<feature type="compositionally biased region" description="Polar residues" evidence="2">
    <location>
        <begin position="625"/>
        <end position="640"/>
    </location>
</feature>
<organism evidence="4 5">
    <name type="scientific">Monosporascus cannonballus</name>
    <dbReference type="NCBI Taxonomy" id="155416"/>
    <lineage>
        <taxon>Eukaryota</taxon>
        <taxon>Fungi</taxon>
        <taxon>Dikarya</taxon>
        <taxon>Ascomycota</taxon>
        <taxon>Pezizomycotina</taxon>
        <taxon>Sordariomycetes</taxon>
        <taxon>Xylariomycetidae</taxon>
        <taxon>Xylariales</taxon>
        <taxon>Xylariales incertae sedis</taxon>
        <taxon>Monosporascus</taxon>
    </lineage>
</organism>
<feature type="compositionally biased region" description="Basic and acidic residues" evidence="2">
    <location>
        <begin position="705"/>
        <end position="718"/>
    </location>
</feature>
<dbReference type="PROSITE" id="PS00028">
    <property type="entry name" value="ZINC_FINGER_C2H2_1"/>
    <property type="match status" value="2"/>
</dbReference>
<dbReference type="Proteomes" id="UP000294003">
    <property type="component" value="Unassembled WGS sequence"/>
</dbReference>
<feature type="region of interest" description="Disordered" evidence="2">
    <location>
        <begin position="497"/>
        <end position="762"/>
    </location>
</feature>
<keyword evidence="1" id="KW-0862">Zinc</keyword>
<reference evidence="4 5" key="1">
    <citation type="submission" date="2018-06" db="EMBL/GenBank/DDBJ databases">
        <title>Complete Genomes of Monosporascus.</title>
        <authorList>
            <person name="Robinson A.J."/>
            <person name="Natvig D.O."/>
        </authorList>
    </citation>
    <scope>NUCLEOTIDE SEQUENCE [LARGE SCALE GENOMIC DNA]</scope>
    <source>
        <strain evidence="4 5">CBS 609.92</strain>
    </source>
</reference>
<keyword evidence="5" id="KW-1185">Reference proteome</keyword>
<accession>A0ABY0HM56</accession>
<comment type="caution">
    <text evidence="4">The sequence shown here is derived from an EMBL/GenBank/DDBJ whole genome shotgun (WGS) entry which is preliminary data.</text>
</comment>
<keyword evidence="1" id="KW-0479">Metal-binding</keyword>
<evidence type="ECO:0000259" key="3">
    <source>
        <dbReference type="PROSITE" id="PS50157"/>
    </source>
</evidence>
<dbReference type="SMART" id="SM00355">
    <property type="entry name" value="ZnF_C2H2"/>
    <property type="match status" value="3"/>
</dbReference>
<dbReference type="Pfam" id="PF26082">
    <property type="entry name" value="zf-C2H2_AcuF"/>
    <property type="match status" value="1"/>
</dbReference>
<dbReference type="PANTHER" id="PTHR35391">
    <property type="entry name" value="C2H2-TYPE DOMAIN-CONTAINING PROTEIN-RELATED"/>
    <property type="match status" value="1"/>
</dbReference>
<gene>
    <name evidence="4" type="ORF">DL762_000450</name>
</gene>
<feature type="compositionally biased region" description="Acidic residues" evidence="2">
    <location>
        <begin position="448"/>
        <end position="463"/>
    </location>
</feature>
<protein>
    <recommendedName>
        <fullName evidence="3">C2H2-type domain-containing protein</fullName>
    </recommendedName>
</protein>
<name>A0ABY0HM56_9PEZI</name>
<evidence type="ECO:0000313" key="4">
    <source>
        <dbReference type="EMBL" id="RYO94558.1"/>
    </source>
</evidence>
<dbReference type="PANTHER" id="PTHR35391:SF7">
    <property type="entry name" value="C2H2-TYPE DOMAIN-CONTAINING PROTEIN"/>
    <property type="match status" value="1"/>
</dbReference>
<feature type="compositionally biased region" description="Low complexity" evidence="2">
    <location>
        <begin position="558"/>
        <end position="584"/>
    </location>
</feature>
<dbReference type="InterPro" id="IPR058925">
    <property type="entry name" value="zf-C2H2_AcuF"/>
</dbReference>
<proteinExistence type="predicted"/>
<dbReference type="PROSITE" id="PS50157">
    <property type="entry name" value="ZINC_FINGER_C2H2_2"/>
    <property type="match status" value="1"/>
</dbReference>
<evidence type="ECO:0000256" key="1">
    <source>
        <dbReference type="PROSITE-ProRule" id="PRU00042"/>
    </source>
</evidence>
<evidence type="ECO:0000256" key="2">
    <source>
        <dbReference type="SAM" id="MobiDB-lite"/>
    </source>
</evidence>
<sequence length="762" mass="84593">MAAAAAPNPTADQVAQCLGGFETITSGCSRAELDGSKERTIAAINDELSRFKLWSGNIGAHRTGRSSLDYRLRDSSRLREQVGKLLDDLANGKKTPWDEEMGDSSELDAELKDMLKDEEFEFDSELDQLCADIADIISSLLRLSMSIRNPAPHDRFISTEYANAKYYNHFDIQHVQAKYKDAGNDLVRRLGEAISRRRQYFNYRKSHHAKLSRGIDFDEGRTEACAKSTVASSIPLGMKDPGKSVPGFGELDEDDRSDTGISLTSYATTAPDSQKLRVPPLPKQYIKGPFECPFCFMLISVANRLQWKKHVLADLRPYTCLFEDCLTANTEYGSRHEWIGHVLQRHWKVWRCPDSCEGSWSSEGGLRRHLRELHPDIATGSDLNVIIARGERKKPLDGKIECQLCNESLDSINHYQRHVGKHQVDLALFALPTIDDGEESGDDRMADDGEEVDDGEELSDEGDEKYIDNHDDKTIYFDEEQGEKIGEHESMDAARENMLSPEPGASPESRKQKKLHKEEKESPGGGFMKLFGRNKNRQSKLPENATADVNAMLAQEKPQPQTPTNPTQPSVVEGAASKSAAKASAESEHAKGVTPAQTQALPTKPEPTFTPSPEKGLSRVDTADTLKTNQGFSRFNQGPLTDQPAFVPDDSMTDSEDKAAPPPIARHASKNISPESPVEDNQPEEKGAPSPSVPMQDRWAAIRRNAAERAARKSEEQSRGGYSRTTDGNDTSVEEFETRIKARVAELTGNMEGNGPPSRHRR</sequence>
<dbReference type="EMBL" id="QJNS01000009">
    <property type="protein sequence ID" value="RYO94558.1"/>
    <property type="molecule type" value="Genomic_DNA"/>
</dbReference>